<protein>
    <submittedName>
        <fullName evidence="1">Uncharacterized protein</fullName>
    </submittedName>
</protein>
<keyword evidence="2" id="KW-1185">Reference proteome</keyword>
<accession>A0A2A9NJ34</accession>
<evidence type="ECO:0000313" key="1">
    <source>
        <dbReference type="EMBL" id="PFH47776.1"/>
    </source>
</evidence>
<gene>
    <name evidence="1" type="ORF">AMATHDRAFT_66878</name>
</gene>
<reference evidence="1 2" key="1">
    <citation type="submission" date="2014-02" db="EMBL/GenBank/DDBJ databases">
        <title>Transposable element dynamics among asymbiotic and ectomycorrhizal Amanita fungi.</title>
        <authorList>
            <consortium name="DOE Joint Genome Institute"/>
            <person name="Hess J."/>
            <person name="Skrede I."/>
            <person name="Wolfe B."/>
            <person name="LaButti K."/>
            <person name="Ohm R.A."/>
            <person name="Grigoriev I.V."/>
            <person name="Pringle A."/>
        </authorList>
    </citation>
    <scope>NUCLEOTIDE SEQUENCE [LARGE SCALE GENOMIC DNA]</scope>
    <source>
        <strain evidence="1 2">SKay4041</strain>
    </source>
</reference>
<dbReference type="Proteomes" id="UP000242287">
    <property type="component" value="Unassembled WGS sequence"/>
</dbReference>
<sequence>MEGATNSFKNSEPIALVQLINLFKWKLEHDHHPQTIHVLPDFRTKVINVQSGLAEQVIRLLYLSCVANVARQSVGKSDENSRRKDAMRERDSQIDKMHEITINQAIVNWCKEVSIGAVPLTIDVHSIQQLHESFLFI</sequence>
<dbReference type="AlphaFoldDB" id="A0A2A9NJ34"/>
<name>A0A2A9NJ34_9AGAR</name>
<dbReference type="EMBL" id="KZ302092">
    <property type="protein sequence ID" value="PFH47776.1"/>
    <property type="molecule type" value="Genomic_DNA"/>
</dbReference>
<proteinExistence type="predicted"/>
<evidence type="ECO:0000313" key="2">
    <source>
        <dbReference type="Proteomes" id="UP000242287"/>
    </source>
</evidence>
<organism evidence="1 2">
    <name type="scientific">Amanita thiersii Skay4041</name>
    <dbReference type="NCBI Taxonomy" id="703135"/>
    <lineage>
        <taxon>Eukaryota</taxon>
        <taxon>Fungi</taxon>
        <taxon>Dikarya</taxon>
        <taxon>Basidiomycota</taxon>
        <taxon>Agaricomycotina</taxon>
        <taxon>Agaricomycetes</taxon>
        <taxon>Agaricomycetidae</taxon>
        <taxon>Agaricales</taxon>
        <taxon>Pluteineae</taxon>
        <taxon>Amanitaceae</taxon>
        <taxon>Amanita</taxon>
    </lineage>
</organism>